<dbReference type="Proteomes" id="UP001046350">
    <property type="component" value="Chromosome"/>
</dbReference>
<organism evidence="1 2">
    <name type="scientific">Pseudomonas fakonensis</name>
    <dbReference type="NCBI Taxonomy" id="2842355"/>
    <lineage>
        <taxon>Bacteria</taxon>
        <taxon>Pseudomonadati</taxon>
        <taxon>Pseudomonadota</taxon>
        <taxon>Gammaproteobacteria</taxon>
        <taxon>Pseudomonadales</taxon>
        <taxon>Pseudomonadaceae</taxon>
        <taxon>Pseudomonas</taxon>
    </lineage>
</organism>
<gene>
    <name evidence="1" type="ORF">KSS94_13815</name>
</gene>
<evidence type="ECO:0000313" key="2">
    <source>
        <dbReference type="Proteomes" id="UP001046350"/>
    </source>
</evidence>
<dbReference type="PANTHER" id="PTHR32305">
    <property type="match status" value="1"/>
</dbReference>
<evidence type="ECO:0000313" key="1">
    <source>
        <dbReference type="EMBL" id="QXH49044.1"/>
    </source>
</evidence>
<dbReference type="RefSeq" id="WP_217838671.1">
    <property type="nucleotide sequence ID" value="NZ_CP077076.1"/>
</dbReference>
<protein>
    <submittedName>
        <fullName evidence="1">RHS repeat-associated core domain-containing protein</fullName>
    </submittedName>
</protein>
<dbReference type="InterPro" id="IPR022385">
    <property type="entry name" value="Rhs_assc_core"/>
</dbReference>
<name>A0ABX8MXG5_9PSED</name>
<dbReference type="PANTHER" id="PTHR32305:SF15">
    <property type="entry name" value="PROTEIN RHSA-RELATED"/>
    <property type="match status" value="1"/>
</dbReference>
<sequence length="332" mass="37074">MKTLFFHKRSKVNTIYAGKLARSIFHDGKQCLAVVDDSQGSSVLAVDSQGSVVCLGGLAAGTEAVRTYSAYGASKLDTTDPHPVAFTGELFDHFLSGYYLGRGYRIYSPALRRFFSPDVLSPFGRGGRNSYGYCSGDPVNFTDPSGGLRERAMFNWGRARTAILRHVRDQKIEQNNASLNLGALARQNLNRQGRLPFASRSKPLRELYPEIASTAMNRGHYHIINTEKYNQSQMLDYFKSYPDASSLLSEMSALRTYIYMHNVITKSTSLLGSFTGAGMLPHHRSMAMSTLAKYPSAHVDPVAARQAYADLSLRMEPWTTEDIMKHMRHHHD</sequence>
<keyword evidence="2" id="KW-1185">Reference proteome</keyword>
<accession>A0ABX8MXG5</accession>
<reference evidence="1" key="1">
    <citation type="journal article" date="2021" name="Microorganisms">
        <title>The Ever-Expanding Pseudomonas Genus: Description of 43 New Species and Partition of the Pseudomonas putida Group.</title>
        <authorList>
            <person name="Girard L."/>
            <person name="Lood C."/>
            <person name="Hofte M."/>
            <person name="Vandamme P."/>
            <person name="Rokni-Zadeh H."/>
            <person name="van Noort V."/>
            <person name="Lavigne R."/>
            <person name="De Mot R."/>
        </authorList>
    </citation>
    <scope>NUCLEOTIDE SEQUENCE</scope>
    <source>
        <strain evidence="1">COW40</strain>
    </source>
</reference>
<proteinExistence type="predicted"/>
<dbReference type="NCBIfam" id="TIGR03696">
    <property type="entry name" value="Rhs_assc_core"/>
    <property type="match status" value="1"/>
</dbReference>
<dbReference type="InterPro" id="IPR050708">
    <property type="entry name" value="T6SS_VgrG/RHS"/>
</dbReference>
<dbReference type="EMBL" id="CP077076">
    <property type="protein sequence ID" value="QXH49044.1"/>
    <property type="molecule type" value="Genomic_DNA"/>
</dbReference>